<name>A0ABS6ILV3_9HYPH</name>
<dbReference type="InterPro" id="IPR008775">
    <property type="entry name" value="Phytyl_CoA_dOase-like"/>
</dbReference>
<evidence type="ECO:0000313" key="2">
    <source>
        <dbReference type="EMBL" id="MBU8875561.1"/>
    </source>
</evidence>
<dbReference type="Pfam" id="PF05721">
    <property type="entry name" value="PhyH"/>
    <property type="match status" value="1"/>
</dbReference>
<comment type="caution">
    <text evidence="2">The sequence shown here is derived from an EMBL/GenBank/DDBJ whole genome shotgun (WGS) entry which is preliminary data.</text>
</comment>
<keyword evidence="2" id="KW-0223">Dioxygenase</keyword>
<evidence type="ECO:0000256" key="1">
    <source>
        <dbReference type="ARBA" id="ARBA00001954"/>
    </source>
</evidence>
<protein>
    <submittedName>
        <fullName evidence="2">Phytanoyl-CoA dioxygenase family protein</fullName>
    </submittedName>
</protein>
<organism evidence="2 3">
    <name type="scientific">Reyranella humidisoli</name>
    <dbReference type="NCBI Taxonomy" id="2849149"/>
    <lineage>
        <taxon>Bacteria</taxon>
        <taxon>Pseudomonadati</taxon>
        <taxon>Pseudomonadota</taxon>
        <taxon>Alphaproteobacteria</taxon>
        <taxon>Hyphomicrobiales</taxon>
        <taxon>Reyranellaceae</taxon>
        <taxon>Reyranella</taxon>
    </lineage>
</organism>
<keyword evidence="3" id="KW-1185">Reference proteome</keyword>
<accession>A0ABS6ILV3</accession>
<dbReference type="PANTHER" id="PTHR20883">
    <property type="entry name" value="PHYTANOYL-COA DIOXYGENASE DOMAIN CONTAINING 1"/>
    <property type="match status" value="1"/>
</dbReference>
<keyword evidence="2" id="KW-0560">Oxidoreductase</keyword>
<dbReference type="PANTHER" id="PTHR20883:SF48">
    <property type="entry name" value="ECTOINE DIOXYGENASE"/>
    <property type="match status" value="1"/>
</dbReference>
<reference evidence="2 3" key="1">
    <citation type="submission" date="2021-06" db="EMBL/GenBank/DDBJ databases">
        <authorList>
            <person name="Lee D.H."/>
        </authorList>
    </citation>
    <scope>NUCLEOTIDE SEQUENCE [LARGE SCALE GENOMIC DNA]</scope>
    <source>
        <strain evidence="2 3">MMS21-HV4-11</strain>
    </source>
</reference>
<proteinExistence type="predicted"/>
<gene>
    <name evidence="2" type="ORF">KQ910_17440</name>
</gene>
<comment type="cofactor">
    <cofactor evidence="1">
        <name>Fe(2+)</name>
        <dbReference type="ChEBI" id="CHEBI:29033"/>
    </cofactor>
</comment>
<dbReference type="EMBL" id="JAHOPB010000001">
    <property type="protein sequence ID" value="MBU8875561.1"/>
    <property type="molecule type" value="Genomic_DNA"/>
</dbReference>
<dbReference type="RefSeq" id="WP_216962995.1">
    <property type="nucleotide sequence ID" value="NZ_JAHOPB010000001.1"/>
</dbReference>
<evidence type="ECO:0000313" key="3">
    <source>
        <dbReference type="Proteomes" id="UP000727907"/>
    </source>
</evidence>
<sequence>MIKKFRFRGTPGKEEAAFFADQGYLYVENFYDIENDIEPIREDIHRLIGIVAAQRGVSLGARVYSSGDFDNGLQQLIASDRPSVGLVYDAVKKLPSYIRVACHERHEIYGRVLLGSSFIGFSPRGYGIRMDNPLEDEYSTQPHQDYVSQLSSFNAVVTWGPLRDVTPELGPMRVYPGSHKAGVFPIHNKGGGSRGLVIARLDEVLSGFESISPLVQSGDCLFLHFLTLHESGPNRSEKTRWSMLSRYFDFCHPSGVAIQWRGGLQEGNSFEKVHPELLVRETEG</sequence>
<dbReference type="Proteomes" id="UP000727907">
    <property type="component" value="Unassembled WGS sequence"/>
</dbReference>
<dbReference type="GO" id="GO:0051213">
    <property type="term" value="F:dioxygenase activity"/>
    <property type="evidence" value="ECO:0007669"/>
    <property type="project" value="UniProtKB-KW"/>
</dbReference>